<dbReference type="SUPFAM" id="SSF81901">
    <property type="entry name" value="HCP-like"/>
    <property type="match status" value="1"/>
</dbReference>
<dbReference type="InterPro" id="IPR006597">
    <property type="entry name" value="Sel1-like"/>
</dbReference>
<evidence type="ECO:0000313" key="3">
    <source>
        <dbReference type="Proteomes" id="UP000220251"/>
    </source>
</evidence>
<dbReference type="PANTHER" id="PTHR11102:SF160">
    <property type="entry name" value="ERAD-ASSOCIATED E3 UBIQUITIN-PROTEIN LIGASE COMPONENT HRD3"/>
    <property type="match status" value="1"/>
</dbReference>
<organism evidence="2 3">
    <name type="scientific">Estrella lausannensis</name>
    <dbReference type="NCBI Taxonomy" id="483423"/>
    <lineage>
        <taxon>Bacteria</taxon>
        <taxon>Pseudomonadati</taxon>
        <taxon>Chlamydiota</taxon>
        <taxon>Chlamydiia</taxon>
        <taxon>Parachlamydiales</taxon>
        <taxon>Candidatus Criblamydiaceae</taxon>
        <taxon>Estrella</taxon>
    </lineage>
</organism>
<dbReference type="Gene3D" id="1.25.40.10">
    <property type="entry name" value="Tetratricopeptide repeat domain"/>
    <property type="match status" value="2"/>
</dbReference>
<dbReference type="AlphaFoldDB" id="A0A0H5DQ91"/>
<protein>
    <submittedName>
        <fullName evidence="2">Uncharacterized protein</fullName>
    </submittedName>
</protein>
<proteinExistence type="predicted"/>
<dbReference type="OrthoDB" id="1442375at2"/>
<dbReference type="EMBL" id="CWGJ01000022">
    <property type="protein sequence ID" value="CRX38806.1"/>
    <property type="molecule type" value="Genomic_DNA"/>
</dbReference>
<name>A0A0H5DQ91_9BACT</name>
<reference evidence="3" key="1">
    <citation type="submission" date="2015-06" db="EMBL/GenBank/DDBJ databases">
        <authorList>
            <person name="Bertelli C."/>
        </authorList>
    </citation>
    <scope>NUCLEOTIDE SEQUENCE [LARGE SCALE GENOMIC DNA]</scope>
    <source>
        <strain evidence="3">CRIB-30</strain>
    </source>
</reference>
<keyword evidence="3" id="KW-1185">Reference proteome</keyword>
<evidence type="ECO:0000256" key="1">
    <source>
        <dbReference type="SAM" id="MobiDB-lite"/>
    </source>
</evidence>
<dbReference type="InterPro" id="IPR050767">
    <property type="entry name" value="Sel1_AlgK"/>
</dbReference>
<sequence>MQAAPQAMFNGHPAPILAAPEPMDTEECQGVKRKQGDDLNEDLAPAGLPPKKICREAPKEPPVSRRQWFRKDSSLLLPGEKEDLCAKLERQRPLEMLHGDALSNIRKLVYEGLMTEDQRQEFIRTMENMLQQGLARSAFTLAFLASKNPAPLSMGQEVEFNYYCKGADLGCVDCCFAMGSILHKKHPNGEKSAEVAYYWRVAAALGHTKARFNYALLLLQGIGVEADPVKALKLIEENADILRQPEAEYRLAMELKRGKHIIQDLPRAHKLLLRAVSKGYAEAEYTLAATLFYGEGTEVNKPEACALYKRCADRGGRSAQYSYAVMKLIGDGVEANVEEAIHYLQLSANQDYPSALNALAFRYHTGDGLPKDNQKACDLWRRAADGAKHAKSMLYLGMMYESGEGVESDILKAFEYYAQAYPRAALALDRLNSVMKTQMAKEGYEI</sequence>
<dbReference type="PANTHER" id="PTHR11102">
    <property type="entry name" value="SEL-1-LIKE PROTEIN"/>
    <property type="match status" value="1"/>
</dbReference>
<dbReference type="Pfam" id="PF08238">
    <property type="entry name" value="Sel1"/>
    <property type="match status" value="6"/>
</dbReference>
<evidence type="ECO:0000313" key="2">
    <source>
        <dbReference type="EMBL" id="CRX38806.1"/>
    </source>
</evidence>
<feature type="region of interest" description="Disordered" evidence="1">
    <location>
        <begin position="1"/>
        <end position="60"/>
    </location>
</feature>
<gene>
    <name evidence="2" type="ORF">ELAC_1473</name>
</gene>
<dbReference type="Proteomes" id="UP000220251">
    <property type="component" value="Unassembled WGS sequence"/>
</dbReference>
<dbReference type="SMART" id="SM00671">
    <property type="entry name" value="SEL1"/>
    <property type="match status" value="7"/>
</dbReference>
<accession>A0A0H5DQ91</accession>
<dbReference type="InterPro" id="IPR011990">
    <property type="entry name" value="TPR-like_helical_dom_sf"/>
</dbReference>